<gene>
    <name evidence="1" type="ORF">AVEN_7930_1</name>
</gene>
<sequence>MFKSEPATEFLGIRLVFMPTELQPDQEEYIDKMLKRFNMSDCKSCSTPLEPKCTPAEFGNSEPFEGPFRELTICPSECLRTQYVYKLDNSKRNHLNK</sequence>
<accession>A0A4Y2D3Y6</accession>
<reference evidence="1 2" key="1">
    <citation type="journal article" date="2019" name="Sci. Rep.">
        <title>Orb-weaving spider Araneus ventricosus genome elucidates the spidroin gene catalogue.</title>
        <authorList>
            <person name="Kono N."/>
            <person name="Nakamura H."/>
            <person name="Ohtoshi R."/>
            <person name="Moran D.A.P."/>
            <person name="Shinohara A."/>
            <person name="Yoshida Y."/>
            <person name="Fujiwara M."/>
            <person name="Mori M."/>
            <person name="Tomita M."/>
            <person name="Arakawa K."/>
        </authorList>
    </citation>
    <scope>NUCLEOTIDE SEQUENCE [LARGE SCALE GENOMIC DNA]</scope>
</reference>
<organism evidence="1 2">
    <name type="scientific">Araneus ventricosus</name>
    <name type="common">Orbweaver spider</name>
    <name type="synonym">Epeira ventricosa</name>
    <dbReference type="NCBI Taxonomy" id="182803"/>
    <lineage>
        <taxon>Eukaryota</taxon>
        <taxon>Metazoa</taxon>
        <taxon>Ecdysozoa</taxon>
        <taxon>Arthropoda</taxon>
        <taxon>Chelicerata</taxon>
        <taxon>Arachnida</taxon>
        <taxon>Araneae</taxon>
        <taxon>Araneomorphae</taxon>
        <taxon>Entelegynae</taxon>
        <taxon>Araneoidea</taxon>
        <taxon>Araneidae</taxon>
        <taxon>Araneus</taxon>
    </lineage>
</organism>
<comment type="caution">
    <text evidence="1">The sequence shown here is derived from an EMBL/GenBank/DDBJ whole genome shotgun (WGS) entry which is preliminary data.</text>
</comment>
<keyword evidence="2" id="KW-1185">Reference proteome</keyword>
<dbReference type="EMBL" id="BGPR01000289">
    <property type="protein sequence ID" value="GBM10658.1"/>
    <property type="molecule type" value="Genomic_DNA"/>
</dbReference>
<evidence type="ECO:0000313" key="1">
    <source>
        <dbReference type="EMBL" id="GBM10658.1"/>
    </source>
</evidence>
<evidence type="ECO:0000313" key="2">
    <source>
        <dbReference type="Proteomes" id="UP000499080"/>
    </source>
</evidence>
<dbReference type="Proteomes" id="UP000499080">
    <property type="component" value="Unassembled WGS sequence"/>
</dbReference>
<proteinExistence type="predicted"/>
<name>A0A4Y2D3Y6_ARAVE</name>
<dbReference type="AlphaFoldDB" id="A0A4Y2D3Y6"/>
<protein>
    <submittedName>
        <fullName evidence="1">Uncharacterized protein</fullName>
    </submittedName>
</protein>